<dbReference type="Gene3D" id="3.90.226.10">
    <property type="entry name" value="2-enoyl-CoA Hydratase, Chain A, domain 1"/>
    <property type="match status" value="1"/>
</dbReference>
<dbReference type="InterPro" id="IPR001095">
    <property type="entry name" value="Acetyl_CoA_COase_a_su"/>
</dbReference>
<dbReference type="GO" id="GO:0016743">
    <property type="term" value="F:carboxyl- or carbamoyltransferase activity"/>
    <property type="evidence" value="ECO:0007669"/>
    <property type="project" value="UniProtKB-UniRule"/>
</dbReference>
<gene>
    <name evidence="10" type="primary">accA</name>
    <name evidence="12" type="ORF">SAMN05444851_3029</name>
</gene>
<comment type="pathway">
    <text evidence="1 10">Lipid metabolism; malonyl-CoA biosynthesis; malonyl-CoA from acetyl-CoA: step 1/1.</text>
</comment>
<evidence type="ECO:0000259" key="11">
    <source>
        <dbReference type="PROSITE" id="PS50989"/>
    </source>
</evidence>
<evidence type="ECO:0000256" key="5">
    <source>
        <dbReference type="ARBA" id="ARBA00022832"/>
    </source>
</evidence>
<accession>A0A1I0QW31</accession>
<evidence type="ECO:0000256" key="9">
    <source>
        <dbReference type="ARBA" id="ARBA00049152"/>
    </source>
</evidence>
<dbReference type="HAMAP" id="MF_00823">
    <property type="entry name" value="AcetylCoA_CT_alpha"/>
    <property type="match status" value="1"/>
</dbReference>
<dbReference type="NCBIfam" id="NF041504">
    <property type="entry name" value="AccA_sub"/>
    <property type="match status" value="1"/>
</dbReference>
<comment type="subcellular location">
    <subcellularLocation>
        <location evidence="10">Cytoplasm</location>
    </subcellularLocation>
</comment>
<keyword evidence="4 10" id="KW-0547">Nucleotide-binding</keyword>
<dbReference type="InterPro" id="IPR011763">
    <property type="entry name" value="COA_CT_C"/>
</dbReference>
<dbReference type="GO" id="GO:0006633">
    <property type="term" value="P:fatty acid biosynthetic process"/>
    <property type="evidence" value="ECO:0007669"/>
    <property type="project" value="UniProtKB-KW"/>
</dbReference>
<dbReference type="PROSITE" id="PS50989">
    <property type="entry name" value="COA_CT_CTER"/>
    <property type="match status" value="1"/>
</dbReference>
<dbReference type="AlphaFoldDB" id="A0A1I0QW31"/>
<evidence type="ECO:0000256" key="3">
    <source>
        <dbReference type="ARBA" id="ARBA00022679"/>
    </source>
</evidence>
<evidence type="ECO:0000256" key="8">
    <source>
        <dbReference type="ARBA" id="ARBA00023160"/>
    </source>
</evidence>
<dbReference type="PANTHER" id="PTHR42853:SF3">
    <property type="entry name" value="ACETYL-COENZYME A CARBOXYLASE CARBOXYL TRANSFERASE SUBUNIT ALPHA, CHLOROPLASTIC"/>
    <property type="match status" value="1"/>
</dbReference>
<evidence type="ECO:0000313" key="13">
    <source>
        <dbReference type="Proteomes" id="UP000199650"/>
    </source>
</evidence>
<comment type="function">
    <text evidence="10">Component of the acetyl coenzyme A carboxylase (ACC) complex. First, biotin carboxylase catalyzes the carboxylation of biotin on its carrier protein (BCCP) and then the CO(2) group is transferred by the carboxyltransferase to acetyl-CoA to form malonyl-CoA.</text>
</comment>
<keyword evidence="8 10" id="KW-0275">Fatty acid biosynthesis</keyword>
<dbReference type="STRING" id="1173584.SAMN05444851_3029"/>
<dbReference type="GO" id="GO:2001295">
    <property type="term" value="P:malonyl-CoA biosynthetic process"/>
    <property type="evidence" value="ECO:0007669"/>
    <property type="project" value="UniProtKB-UniRule"/>
</dbReference>
<dbReference type="GO" id="GO:0005524">
    <property type="term" value="F:ATP binding"/>
    <property type="evidence" value="ECO:0007669"/>
    <property type="project" value="UniProtKB-KW"/>
</dbReference>
<proteinExistence type="inferred from homology"/>
<dbReference type="PRINTS" id="PR01069">
    <property type="entry name" value="ACCCTRFRASEA"/>
</dbReference>
<evidence type="ECO:0000313" key="12">
    <source>
        <dbReference type="EMBL" id="SEW31923.1"/>
    </source>
</evidence>
<dbReference type="NCBIfam" id="TIGR00513">
    <property type="entry name" value="accA"/>
    <property type="match status" value="1"/>
</dbReference>
<dbReference type="PANTHER" id="PTHR42853">
    <property type="entry name" value="ACETYL-COENZYME A CARBOXYLASE CARBOXYL TRANSFERASE SUBUNIT ALPHA"/>
    <property type="match status" value="1"/>
</dbReference>
<reference evidence="12 13" key="1">
    <citation type="submission" date="2016-10" db="EMBL/GenBank/DDBJ databases">
        <authorList>
            <person name="de Groot N.N."/>
        </authorList>
    </citation>
    <scope>NUCLEOTIDE SEQUENCE [LARGE SCALE GENOMIC DNA]</scope>
    <source>
        <strain evidence="12 13">DSM 29439</strain>
    </source>
</reference>
<protein>
    <recommendedName>
        <fullName evidence="10">Acetyl-coenzyme A carboxylase carboxyl transferase subunit alpha</fullName>
        <shortName evidence="10">ACCase subunit alpha</shortName>
        <shortName evidence="10">Acetyl-CoA carboxylase carboxyltransferase subunit alpha</shortName>
        <ecNumber evidence="10">2.1.3.15</ecNumber>
    </recommendedName>
</protein>
<dbReference type="Pfam" id="PF03255">
    <property type="entry name" value="ACCA"/>
    <property type="match status" value="1"/>
</dbReference>
<keyword evidence="3 10" id="KW-0808">Transferase</keyword>
<keyword evidence="10" id="KW-0963">Cytoplasm</keyword>
<comment type="subunit">
    <text evidence="10">Acetyl-CoA carboxylase is a heterohexamer composed of biotin carboxyl carrier protein (AccB), biotin carboxylase (AccC) and two subunits each of ACCase subunit alpha (AccA) and ACCase subunit beta (AccD).</text>
</comment>
<evidence type="ECO:0000256" key="1">
    <source>
        <dbReference type="ARBA" id="ARBA00004956"/>
    </source>
</evidence>
<comment type="similarity">
    <text evidence="10">Belongs to the AccA family.</text>
</comment>
<keyword evidence="6 10" id="KW-0067">ATP-binding</keyword>
<evidence type="ECO:0000256" key="6">
    <source>
        <dbReference type="ARBA" id="ARBA00022840"/>
    </source>
</evidence>
<dbReference type="InterPro" id="IPR029045">
    <property type="entry name" value="ClpP/crotonase-like_dom_sf"/>
</dbReference>
<sequence>MQWGRAMTNYLEFEKPLAEIEGKAEELRALARSNEEMDVEGEAAGLDAKASTLLKDLYKDLSPWRKCLVARHPDRPHCKDYIEALFTEYTPLAGDRNFADDHAVMGGLARLGDIPVVVMGQEKGNDTKSRIERNFGMARPEGYRKAIRLMDLADRFGLPIVMLVDTPGAYPGKGAEERGQSEAIARSTERSLNVKSPVISVIIGEGGSGGAVALATANTVMMLEHSIYSVISPEGCASILWKDSEKMREAAEALRLTAQDLKQLGVIDQIIPEPLGGAQRGRAEAIAAVGKAVEAELKALKKRQKGDALMKERREKFLKMGSKGLAA</sequence>
<evidence type="ECO:0000256" key="4">
    <source>
        <dbReference type="ARBA" id="ARBA00022741"/>
    </source>
</evidence>
<dbReference type="Proteomes" id="UP000199650">
    <property type="component" value="Unassembled WGS sequence"/>
</dbReference>
<organism evidence="12 13">
    <name type="scientific">Aliiroseovarius sediminilitoris</name>
    <dbReference type="NCBI Taxonomy" id="1173584"/>
    <lineage>
        <taxon>Bacteria</taxon>
        <taxon>Pseudomonadati</taxon>
        <taxon>Pseudomonadota</taxon>
        <taxon>Alphaproteobacteria</taxon>
        <taxon>Rhodobacterales</taxon>
        <taxon>Paracoccaceae</taxon>
        <taxon>Aliiroseovarius</taxon>
    </lineage>
</organism>
<keyword evidence="7 10" id="KW-0443">Lipid metabolism</keyword>
<feature type="domain" description="CoA carboxyltransferase C-terminal" evidence="11">
    <location>
        <begin position="45"/>
        <end position="299"/>
    </location>
</feature>
<keyword evidence="5 10" id="KW-0276">Fatty acid metabolism</keyword>
<dbReference type="UniPathway" id="UPA00655">
    <property type="reaction ID" value="UER00711"/>
</dbReference>
<dbReference type="EMBL" id="FOJB01000001">
    <property type="protein sequence ID" value="SEW31923.1"/>
    <property type="molecule type" value="Genomic_DNA"/>
</dbReference>
<comment type="catalytic activity">
    <reaction evidence="9 10">
        <text>N(6)-carboxybiotinyl-L-lysyl-[protein] + acetyl-CoA = N(6)-biotinyl-L-lysyl-[protein] + malonyl-CoA</text>
        <dbReference type="Rhea" id="RHEA:54728"/>
        <dbReference type="Rhea" id="RHEA-COMP:10505"/>
        <dbReference type="Rhea" id="RHEA-COMP:10506"/>
        <dbReference type="ChEBI" id="CHEBI:57288"/>
        <dbReference type="ChEBI" id="CHEBI:57384"/>
        <dbReference type="ChEBI" id="CHEBI:83144"/>
        <dbReference type="ChEBI" id="CHEBI:83145"/>
        <dbReference type="EC" id="2.1.3.15"/>
    </reaction>
</comment>
<dbReference type="SUPFAM" id="SSF52096">
    <property type="entry name" value="ClpP/crotonase"/>
    <property type="match status" value="1"/>
</dbReference>
<evidence type="ECO:0000256" key="2">
    <source>
        <dbReference type="ARBA" id="ARBA00022516"/>
    </source>
</evidence>
<keyword evidence="13" id="KW-1185">Reference proteome</keyword>
<name>A0A1I0QW31_9RHOB</name>
<evidence type="ECO:0000256" key="10">
    <source>
        <dbReference type="HAMAP-Rule" id="MF_00823"/>
    </source>
</evidence>
<dbReference type="GO" id="GO:0009317">
    <property type="term" value="C:acetyl-CoA carboxylase complex"/>
    <property type="evidence" value="ECO:0007669"/>
    <property type="project" value="InterPro"/>
</dbReference>
<keyword evidence="2 10" id="KW-0444">Lipid biosynthesis</keyword>
<dbReference type="NCBIfam" id="NF004344">
    <property type="entry name" value="PRK05724.1"/>
    <property type="match status" value="1"/>
</dbReference>
<dbReference type="GO" id="GO:0003989">
    <property type="term" value="F:acetyl-CoA carboxylase activity"/>
    <property type="evidence" value="ECO:0007669"/>
    <property type="project" value="InterPro"/>
</dbReference>
<evidence type="ECO:0000256" key="7">
    <source>
        <dbReference type="ARBA" id="ARBA00023098"/>
    </source>
</evidence>
<dbReference type="EC" id="2.1.3.15" evidence="10"/>